<dbReference type="AlphaFoldDB" id="A0A8X6IB72"/>
<evidence type="ECO:0000259" key="1">
    <source>
        <dbReference type="Pfam" id="PF14529"/>
    </source>
</evidence>
<accession>A0A8X6IB72</accession>
<dbReference type="EMBL" id="BMAO01015402">
    <property type="protein sequence ID" value="GFR01515.1"/>
    <property type="molecule type" value="Genomic_DNA"/>
</dbReference>
<organism evidence="2 3">
    <name type="scientific">Trichonephila clavata</name>
    <name type="common">Joro spider</name>
    <name type="synonym">Nephila clavata</name>
    <dbReference type="NCBI Taxonomy" id="2740835"/>
    <lineage>
        <taxon>Eukaryota</taxon>
        <taxon>Metazoa</taxon>
        <taxon>Ecdysozoa</taxon>
        <taxon>Arthropoda</taxon>
        <taxon>Chelicerata</taxon>
        <taxon>Arachnida</taxon>
        <taxon>Araneae</taxon>
        <taxon>Araneomorphae</taxon>
        <taxon>Entelegynae</taxon>
        <taxon>Araneoidea</taxon>
        <taxon>Nephilidae</taxon>
        <taxon>Trichonephila</taxon>
    </lineage>
</organism>
<dbReference type="Gene3D" id="3.60.10.10">
    <property type="entry name" value="Endonuclease/exonuclease/phosphatase"/>
    <property type="match status" value="1"/>
</dbReference>
<sequence length="121" mass="13797">MTNLTPRGGTAILIKKPIHHHAIHIHIMEQTCITIKGSPPNLTICLFYKPPRTSSPGLVNDLLKILRNRHRCFITGDLNLKHRSWNPTSNSIGGYSFMRNCGYCIMSPIKPTRIPDRKKRK</sequence>
<dbReference type="SUPFAM" id="SSF56219">
    <property type="entry name" value="DNase I-like"/>
    <property type="match status" value="1"/>
</dbReference>
<dbReference type="InterPro" id="IPR036691">
    <property type="entry name" value="Endo/exonu/phosph_ase_sf"/>
</dbReference>
<name>A0A8X6IB72_TRICU</name>
<dbReference type="InterPro" id="IPR005135">
    <property type="entry name" value="Endo/exonuclease/phosphatase"/>
</dbReference>
<keyword evidence="3" id="KW-1185">Reference proteome</keyword>
<reference evidence="2" key="1">
    <citation type="submission" date="2020-07" db="EMBL/GenBank/DDBJ databases">
        <title>Multicomponent nature underlies the extraordinary mechanical properties of spider dragline silk.</title>
        <authorList>
            <person name="Kono N."/>
            <person name="Nakamura H."/>
            <person name="Mori M."/>
            <person name="Yoshida Y."/>
            <person name="Ohtoshi R."/>
            <person name="Malay A.D."/>
            <person name="Moran D.A.P."/>
            <person name="Tomita M."/>
            <person name="Numata K."/>
            <person name="Arakawa K."/>
        </authorList>
    </citation>
    <scope>NUCLEOTIDE SEQUENCE</scope>
</reference>
<protein>
    <recommendedName>
        <fullName evidence="1">Endonuclease/exonuclease/phosphatase domain-containing protein</fullName>
    </recommendedName>
</protein>
<dbReference type="Proteomes" id="UP000887116">
    <property type="component" value="Unassembled WGS sequence"/>
</dbReference>
<dbReference type="GO" id="GO:0003824">
    <property type="term" value="F:catalytic activity"/>
    <property type="evidence" value="ECO:0007669"/>
    <property type="project" value="InterPro"/>
</dbReference>
<dbReference type="Pfam" id="PF14529">
    <property type="entry name" value="Exo_endo_phos_2"/>
    <property type="match status" value="1"/>
</dbReference>
<evidence type="ECO:0000313" key="2">
    <source>
        <dbReference type="EMBL" id="GFR01515.1"/>
    </source>
</evidence>
<proteinExistence type="predicted"/>
<evidence type="ECO:0000313" key="3">
    <source>
        <dbReference type="Proteomes" id="UP000887116"/>
    </source>
</evidence>
<gene>
    <name evidence="2" type="ORF">TNCT_225551</name>
</gene>
<feature type="domain" description="Endonuclease/exonuclease/phosphatase" evidence="1">
    <location>
        <begin position="43"/>
        <end position="109"/>
    </location>
</feature>
<comment type="caution">
    <text evidence="2">The sequence shown here is derived from an EMBL/GenBank/DDBJ whole genome shotgun (WGS) entry which is preliminary data.</text>
</comment>